<name>A0A6P5GML7_ANACO</name>
<evidence type="ECO:0000313" key="4">
    <source>
        <dbReference type="RefSeq" id="XP_020109022.1"/>
    </source>
</evidence>
<dbReference type="RefSeq" id="XP_020109022.1">
    <property type="nucleotide sequence ID" value="XM_020253433.1"/>
</dbReference>
<sequence length="158" mass="17498">MLHPLYFFGASHNPTAEASSWLPPLPLSFKYHTIHFPTNKKSILYFFLLSIAMATTQLILLTLLLAFSFTLHHLAVEAHEEVEHQLASKGARTLLATMDCNSACSGRCQLSSRLNYCMRACKTCCARCSCVPPGTSGNYDQCPCYASLTTRSSKKKCP</sequence>
<dbReference type="Pfam" id="PF02704">
    <property type="entry name" value="GASA"/>
    <property type="match status" value="1"/>
</dbReference>
<evidence type="ECO:0000256" key="1">
    <source>
        <dbReference type="ARBA" id="ARBA00010582"/>
    </source>
</evidence>
<comment type="similarity">
    <text evidence="1">Belongs to the GASA family.</text>
</comment>
<reference evidence="3" key="1">
    <citation type="journal article" date="2015" name="Nat. Genet.">
        <title>The pineapple genome and the evolution of CAM photosynthesis.</title>
        <authorList>
            <person name="Ming R."/>
            <person name="VanBuren R."/>
            <person name="Wai C.M."/>
            <person name="Tang H."/>
            <person name="Schatz M.C."/>
            <person name="Bowers J.E."/>
            <person name="Lyons E."/>
            <person name="Wang M.L."/>
            <person name="Chen J."/>
            <person name="Biggers E."/>
            <person name="Zhang J."/>
            <person name="Huang L."/>
            <person name="Zhang L."/>
            <person name="Miao W."/>
            <person name="Zhang J."/>
            <person name="Ye Z."/>
            <person name="Miao C."/>
            <person name="Lin Z."/>
            <person name="Wang H."/>
            <person name="Zhou H."/>
            <person name="Yim W.C."/>
            <person name="Priest H.D."/>
            <person name="Zheng C."/>
            <person name="Woodhouse M."/>
            <person name="Edger P.P."/>
            <person name="Guyot R."/>
            <person name="Guo H.B."/>
            <person name="Guo H."/>
            <person name="Zheng G."/>
            <person name="Singh R."/>
            <person name="Sharma A."/>
            <person name="Min X."/>
            <person name="Zheng Y."/>
            <person name="Lee H."/>
            <person name="Gurtowski J."/>
            <person name="Sedlazeck F.J."/>
            <person name="Harkess A."/>
            <person name="McKain M.R."/>
            <person name="Liao Z."/>
            <person name="Fang J."/>
            <person name="Liu J."/>
            <person name="Zhang X."/>
            <person name="Zhang Q."/>
            <person name="Hu W."/>
            <person name="Qin Y."/>
            <person name="Wang K."/>
            <person name="Chen L.Y."/>
            <person name="Shirley N."/>
            <person name="Lin Y.R."/>
            <person name="Liu L.Y."/>
            <person name="Hernandez A.G."/>
            <person name="Wright C.L."/>
            <person name="Bulone V."/>
            <person name="Tuskan G.A."/>
            <person name="Heath K."/>
            <person name="Zee F."/>
            <person name="Moore P.H."/>
            <person name="Sunkar R."/>
            <person name="Leebens-Mack J.H."/>
            <person name="Mockler T."/>
            <person name="Bennetzen J.L."/>
            <person name="Freeling M."/>
            <person name="Sankoff D."/>
            <person name="Paterson A.H."/>
            <person name="Zhu X."/>
            <person name="Yang X."/>
            <person name="Smith J.A."/>
            <person name="Cushman J.C."/>
            <person name="Paull R.E."/>
            <person name="Yu Q."/>
        </authorList>
    </citation>
    <scope>NUCLEOTIDE SEQUENCE [LARGE SCALE GENOMIC DNA]</scope>
    <source>
        <strain evidence="3">cv. F153</strain>
    </source>
</reference>
<organism evidence="3 4">
    <name type="scientific">Ananas comosus</name>
    <name type="common">Pineapple</name>
    <name type="synonym">Ananas ananas</name>
    <dbReference type="NCBI Taxonomy" id="4615"/>
    <lineage>
        <taxon>Eukaryota</taxon>
        <taxon>Viridiplantae</taxon>
        <taxon>Streptophyta</taxon>
        <taxon>Embryophyta</taxon>
        <taxon>Tracheophyta</taxon>
        <taxon>Spermatophyta</taxon>
        <taxon>Magnoliopsida</taxon>
        <taxon>Liliopsida</taxon>
        <taxon>Poales</taxon>
        <taxon>Bromeliaceae</taxon>
        <taxon>Bromelioideae</taxon>
        <taxon>Ananas</taxon>
    </lineage>
</organism>
<keyword evidence="2" id="KW-0472">Membrane</keyword>
<gene>
    <name evidence="4" type="primary">LOC109724575</name>
</gene>
<keyword evidence="3" id="KW-1185">Reference proteome</keyword>
<feature type="transmembrane region" description="Helical" evidence="2">
    <location>
        <begin position="42"/>
        <end position="67"/>
    </location>
</feature>
<dbReference type="AlphaFoldDB" id="A0A6P5GML7"/>
<proteinExistence type="inferred from homology"/>
<keyword evidence="2" id="KW-1133">Transmembrane helix</keyword>
<dbReference type="OrthoDB" id="847210at2759"/>
<evidence type="ECO:0000313" key="3">
    <source>
        <dbReference type="Proteomes" id="UP000515123"/>
    </source>
</evidence>
<keyword evidence="2" id="KW-0812">Transmembrane</keyword>
<dbReference type="GeneID" id="109724575"/>
<accession>A0A6P5GML7</accession>
<dbReference type="PANTHER" id="PTHR23201:SF45">
    <property type="entry name" value="SNAKIN-2-LIKE"/>
    <property type="match status" value="1"/>
</dbReference>
<protein>
    <submittedName>
        <fullName evidence="4">Gibberellin-regulated protein 3-like</fullName>
    </submittedName>
</protein>
<reference evidence="4" key="2">
    <citation type="submission" date="2025-08" db="UniProtKB">
        <authorList>
            <consortium name="RefSeq"/>
        </authorList>
    </citation>
    <scope>IDENTIFICATION</scope>
    <source>
        <tissue evidence="4">Leaf</tissue>
    </source>
</reference>
<evidence type="ECO:0000256" key="2">
    <source>
        <dbReference type="SAM" id="Phobius"/>
    </source>
</evidence>
<dbReference type="Proteomes" id="UP000515123">
    <property type="component" value="Linkage group 19"/>
</dbReference>
<dbReference type="PANTHER" id="PTHR23201">
    <property type="entry name" value="EXTENSIN, PROLINE-RICH PROTEIN"/>
    <property type="match status" value="1"/>
</dbReference>
<dbReference type="InterPro" id="IPR003854">
    <property type="entry name" value="GASA"/>
</dbReference>